<organism evidence="2 3">
    <name type="scientific">Panicum hallii var. hallii</name>
    <dbReference type="NCBI Taxonomy" id="1504633"/>
    <lineage>
        <taxon>Eukaryota</taxon>
        <taxon>Viridiplantae</taxon>
        <taxon>Streptophyta</taxon>
        <taxon>Embryophyta</taxon>
        <taxon>Tracheophyta</taxon>
        <taxon>Spermatophyta</taxon>
        <taxon>Magnoliopsida</taxon>
        <taxon>Liliopsida</taxon>
        <taxon>Poales</taxon>
        <taxon>Poaceae</taxon>
        <taxon>PACMAD clade</taxon>
        <taxon>Panicoideae</taxon>
        <taxon>Panicodae</taxon>
        <taxon>Paniceae</taxon>
        <taxon>Panicinae</taxon>
        <taxon>Panicum</taxon>
        <taxon>Panicum sect. Panicum</taxon>
    </lineage>
</organism>
<dbReference type="Gramene" id="PUZ69664">
    <property type="protein sequence ID" value="PUZ69664"/>
    <property type="gene ID" value="GQ55_2G127600"/>
</dbReference>
<accession>A0A2T7EPB9</accession>
<evidence type="ECO:0000313" key="3">
    <source>
        <dbReference type="Proteomes" id="UP000244336"/>
    </source>
</evidence>
<dbReference type="AlphaFoldDB" id="A0A2T7EPB9"/>
<feature type="transmembrane region" description="Helical" evidence="1">
    <location>
        <begin position="6"/>
        <end position="30"/>
    </location>
</feature>
<name>A0A2T7EPB9_9POAL</name>
<reference evidence="2 3" key="1">
    <citation type="submission" date="2018-04" db="EMBL/GenBank/DDBJ databases">
        <title>WGS assembly of Panicum hallii var. hallii HAL2.</title>
        <authorList>
            <person name="Lovell J."/>
            <person name="Jenkins J."/>
            <person name="Lowry D."/>
            <person name="Mamidi S."/>
            <person name="Sreedasyam A."/>
            <person name="Weng X."/>
            <person name="Barry K."/>
            <person name="Bonette J."/>
            <person name="Campitelli B."/>
            <person name="Daum C."/>
            <person name="Gordon S."/>
            <person name="Gould B."/>
            <person name="Lipzen A."/>
            <person name="MacQueen A."/>
            <person name="Palacio-Mejia J."/>
            <person name="Plott C."/>
            <person name="Shakirov E."/>
            <person name="Shu S."/>
            <person name="Yoshinaga Y."/>
            <person name="Zane M."/>
            <person name="Rokhsar D."/>
            <person name="Grimwood J."/>
            <person name="Schmutz J."/>
            <person name="Juenger T."/>
        </authorList>
    </citation>
    <scope>NUCLEOTIDE SEQUENCE [LARGE SCALE GENOMIC DNA]</scope>
    <source>
        <strain evidence="3">cv. HAL2</strain>
    </source>
</reference>
<dbReference type="Proteomes" id="UP000244336">
    <property type="component" value="Chromosome 2"/>
</dbReference>
<gene>
    <name evidence="2" type="ORF">GQ55_2G127600</name>
</gene>
<proteinExistence type="predicted"/>
<keyword evidence="3" id="KW-1185">Reference proteome</keyword>
<evidence type="ECO:0000313" key="2">
    <source>
        <dbReference type="EMBL" id="PUZ69664.1"/>
    </source>
</evidence>
<evidence type="ECO:0000256" key="1">
    <source>
        <dbReference type="SAM" id="Phobius"/>
    </source>
</evidence>
<dbReference type="EMBL" id="CM009750">
    <property type="protein sequence ID" value="PUZ69664.1"/>
    <property type="molecule type" value="Genomic_DNA"/>
</dbReference>
<sequence length="69" mass="7834">MTDFGYMWNAIDVVFACLYCAIMGTSIYILTGWHVPTGTCPFNSRRYVELPPDHTCCLPQDTTEGHPFQ</sequence>
<keyword evidence="1" id="KW-0472">Membrane</keyword>
<keyword evidence="1" id="KW-1133">Transmembrane helix</keyword>
<protein>
    <submittedName>
        <fullName evidence="2">Uncharacterized protein</fullName>
    </submittedName>
</protein>
<keyword evidence="1" id="KW-0812">Transmembrane</keyword>